<feature type="coiled-coil region" evidence="2">
    <location>
        <begin position="291"/>
        <end position="327"/>
    </location>
</feature>
<dbReference type="Pfam" id="PF00498">
    <property type="entry name" value="FHA"/>
    <property type="match status" value="1"/>
</dbReference>
<dbReference type="PROSITE" id="PS50006">
    <property type="entry name" value="FHA_DOMAIN"/>
    <property type="match status" value="1"/>
</dbReference>
<dbReference type="Gene3D" id="2.60.200.20">
    <property type="match status" value="1"/>
</dbReference>
<dbReference type="SUPFAM" id="SSF49879">
    <property type="entry name" value="SMAD/FHA domain"/>
    <property type="match status" value="1"/>
</dbReference>
<dbReference type="CDD" id="cd00060">
    <property type="entry name" value="FHA"/>
    <property type="match status" value="1"/>
</dbReference>
<dbReference type="EMBL" id="CP121196">
    <property type="protein sequence ID" value="XBH17684.1"/>
    <property type="molecule type" value="Genomic_DNA"/>
</dbReference>
<dbReference type="InterPro" id="IPR052016">
    <property type="entry name" value="Bact_Sigma-Reg"/>
</dbReference>
<evidence type="ECO:0000313" key="4">
    <source>
        <dbReference type="EMBL" id="XBH17684.1"/>
    </source>
</evidence>
<dbReference type="Gene3D" id="3.30.450.40">
    <property type="match status" value="1"/>
</dbReference>
<dbReference type="Gene3D" id="3.60.40.10">
    <property type="entry name" value="PPM-type phosphatase domain"/>
    <property type="match status" value="1"/>
</dbReference>
<dbReference type="InterPro" id="IPR036457">
    <property type="entry name" value="PPM-type-like_dom_sf"/>
</dbReference>
<protein>
    <submittedName>
        <fullName evidence="4">SpoIIE family protein phosphatase</fullName>
    </submittedName>
</protein>
<dbReference type="GO" id="GO:0016791">
    <property type="term" value="F:phosphatase activity"/>
    <property type="evidence" value="ECO:0007669"/>
    <property type="project" value="TreeGrafter"/>
</dbReference>
<dbReference type="Pfam" id="PF01590">
    <property type="entry name" value="GAF"/>
    <property type="match status" value="1"/>
</dbReference>
<dbReference type="PANTHER" id="PTHR43156">
    <property type="entry name" value="STAGE II SPORULATION PROTEIN E-RELATED"/>
    <property type="match status" value="1"/>
</dbReference>
<dbReference type="AlphaFoldDB" id="A0AAU7DJ17"/>
<dbReference type="SMART" id="SM00240">
    <property type="entry name" value="FHA"/>
    <property type="match status" value="1"/>
</dbReference>
<reference evidence="4" key="1">
    <citation type="submission" date="2023-03" db="EMBL/GenBank/DDBJ databases">
        <title>Edaphobacter sp.</title>
        <authorList>
            <person name="Huber K.J."/>
            <person name="Papendorf J."/>
            <person name="Pilke C."/>
            <person name="Bunk B."/>
            <person name="Sproeer C."/>
            <person name="Pester M."/>
        </authorList>
    </citation>
    <scope>NUCLEOTIDE SEQUENCE</scope>
    <source>
        <strain evidence="4">DSM 110680</strain>
    </source>
</reference>
<organism evidence="4">
    <name type="scientific">Telmatobacter sp. DSM 110680</name>
    <dbReference type="NCBI Taxonomy" id="3036704"/>
    <lineage>
        <taxon>Bacteria</taxon>
        <taxon>Pseudomonadati</taxon>
        <taxon>Acidobacteriota</taxon>
        <taxon>Terriglobia</taxon>
        <taxon>Terriglobales</taxon>
        <taxon>Acidobacteriaceae</taxon>
        <taxon>Telmatobacter</taxon>
    </lineage>
</organism>
<dbReference type="SUPFAM" id="SSF55781">
    <property type="entry name" value="GAF domain-like"/>
    <property type="match status" value="1"/>
</dbReference>
<dbReference type="InterPro" id="IPR029016">
    <property type="entry name" value="GAF-like_dom_sf"/>
</dbReference>
<dbReference type="PANTHER" id="PTHR43156:SF2">
    <property type="entry name" value="STAGE II SPORULATION PROTEIN E"/>
    <property type="match status" value="1"/>
</dbReference>
<feature type="domain" description="FHA" evidence="3">
    <location>
        <begin position="30"/>
        <end position="81"/>
    </location>
</feature>
<name>A0AAU7DJ17_9BACT</name>
<proteinExistence type="predicted"/>
<evidence type="ECO:0000256" key="2">
    <source>
        <dbReference type="SAM" id="Coils"/>
    </source>
</evidence>
<sequence>MHEQQGYETILEVAQPNRSPESVVVSRNPFLIGRGSDTGNHLLLDDPRISRRCAVIEEVDGGFLLRDRGHRPGIWVNGRRIAQMVLMDGDTIEFGLENSAKIVFRWRPAEQYVENMLTRLGSLPAIETTAATGGLSKLNLLLEATSLLHSALPLESVLGTMLDHAMSVTNAERGLLLEADDDGVLTVRLARGTGGKALPAESIAPSQTALRQAVSKRSAAITDDLNLDDLNLKSAQSVVVQGLRAVVAIPLYAVSHANADGSEATAGRLLGALYLDSRRTTAFSNVDRQILDALSAQAASILDNARLVEKEREQRRMEQELAIAREIQQGLVPQGLREFPHLEIKGVHLACHGVGGDYYDVFPLSDGSTAFLVADVTGKGLGAALLTTMLQGALSGMRLGVDPAKVFNHVNRFLCEHASVGRCATMFFGRIDAEGRLEYLNGGHPSPLLIRNGMITELYTEGTLPIGLSEEAIFEATRVQLEPDDVLVLFSDGIVEAANTQNELFGFERLNHVTAQCARVSIETVMKTILDAVEEFSRGAGQADDLTLLIVRYRRIVN</sequence>
<dbReference type="InterPro" id="IPR001932">
    <property type="entry name" value="PPM-type_phosphatase-like_dom"/>
</dbReference>
<dbReference type="SMART" id="SM00331">
    <property type="entry name" value="PP2C_SIG"/>
    <property type="match status" value="1"/>
</dbReference>
<dbReference type="SUPFAM" id="SSF81606">
    <property type="entry name" value="PP2C-like"/>
    <property type="match status" value="1"/>
</dbReference>
<accession>A0AAU7DJ17</accession>
<dbReference type="SMART" id="SM00065">
    <property type="entry name" value="GAF"/>
    <property type="match status" value="1"/>
</dbReference>
<keyword evidence="2" id="KW-0175">Coiled coil</keyword>
<dbReference type="Pfam" id="PF07228">
    <property type="entry name" value="SpoIIE"/>
    <property type="match status" value="1"/>
</dbReference>
<gene>
    <name evidence="4" type="ORF">P8935_24355</name>
</gene>
<evidence type="ECO:0000259" key="3">
    <source>
        <dbReference type="PROSITE" id="PS50006"/>
    </source>
</evidence>
<dbReference type="RefSeq" id="WP_348262909.1">
    <property type="nucleotide sequence ID" value="NZ_CP121196.1"/>
</dbReference>
<dbReference type="InterPro" id="IPR003018">
    <property type="entry name" value="GAF"/>
</dbReference>
<evidence type="ECO:0000256" key="1">
    <source>
        <dbReference type="ARBA" id="ARBA00022801"/>
    </source>
</evidence>
<dbReference type="InterPro" id="IPR000253">
    <property type="entry name" value="FHA_dom"/>
</dbReference>
<dbReference type="InterPro" id="IPR008984">
    <property type="entry name" value="SMAD_FHA_dom_sf"/>
</dbReference>
<keyword evidence="1" id="KW-0378">Hydrolase</keyword>